<gene>
    <name evidence="2" type="ORF">PGLA2088_LOCUS42238</name>
</gene>
<dbReference type="EMBL" id="CAJNNW010034210">
    <property type="protein sequence ID" value="CAE8721968.1"/>
    <property type="molecule type" value="Genomic_DNA"/>
</dbReference>
<feature type="compositionally biased region" description="Basic and acidic residues" evidence="1">
    <location>
        <begin position="101"/>
        <end position="118"/>
    </location>
</feature>
<protein>
    <recommendedName>
        <fullName evidence="4">Tetratricopeptide repeat protein</fullName>
    </recommendedName>
</protein>
<accession>A0A813LDQ8</accession>
<feature type="compositionally biased region" description="Basic and acidic residues" evidence="1">
    <location>
        <begin position="77"/>
        <end position="92"/>
    </location>
</feature>
<evidence type="ECO:0000313" key="2">
    <source>
        <dbReference type="EMBL" id="CAE8721968.1"/>
    </source>
</evidence>
<sequence length="528" mass="58107">MTLRVALDEPLFAYMPDSRHFQRVDSQSCFDTMPNQGRVAAPALLLLFVCLRLSDSGCFLVRWLRRPALTGGKGPRRRETLRSKASCREGSFRGDAPPPPSERRSLVLDAPSQKEQRLGGRSRNGLQQGRRLLVTGLPGIALFVETVALAIWQSPASASEQLQPSEADIAVLQRALSSVRKIGAFPSKSSLAEAEALLTESLTRWQALKDAASPSEVAAIFRSRAGVRARSGNLDGALQDMDAALEICKSSRLSDMSVQYEEMPRVLVARADVLALQQLWDRALSDYNFAAELLGDPLEDEELLRARAGVKIRLNQMESAAADYLAAAEVLRSKGRRADAEVEAEHAGIALLGAGQERLADAQDQLCGVIRRSIGLLSEDVAVLQRVIIADADARMAMAAVAWHLGNAEVADTYWRDGCARLDILANDAGGKNLAIGFPDGDIYDCKRYVTDTKWLRDVRHWPDDVIAWKQDFLQNRPKLPPRDAYVQDLMTGRRPGEGSTLMDLAIATDIFRRSDPVADIQVNLQRR</sequence>
<reference evidence="2" key="1">
    <citation type="submission" date="2021-02" db="EMBL/GenBank/DDBJ databases">
        <authorList>
            <person name="Dougan E. K."/>
            <person name="Rhodes N."/>
            <person name="Thang M."/>
            <person name="Chan C."/>
        </authorList>
    </citation>
    <scope>NUCLEOTIDE SEQUENCE</scope>
</reference>
<evidence type="ECO:0000256" key="1">
    <source>
        <dbReference type="SAM" id="MobiDB-lite"/>
    </source>
</evidence>
<dbReference type="Proteomes" id="UP000626109">
    <property type="component" value="Unassembled WGS sequence"/>
</dbReference>
<comment type="caution">
    <text evidence="2">The sequence shown here is derived from an EMBL/GenBank/DDBJ whole genome shotgun (WGS) entry which is preliminary data.</text>
</comment>
<proteinExistence type="predicted"/>
<feature type="region of interest" description="Disordered" evidence="1">
    <location>
        <begin position="71"/>
        <end position="124"/>
    </location>
</feature>
<dbReference type="SUPFAM" id="SSF48452">
    <property type="entry name" value="TPR-like"/>
    <property type="match status" value="1"/>
</dbReference>
<evidence type="ECO:0008006" key="4">
    <source>
        <dbReference type="Google" id="ProtNLM"/>
    </source>
</evidence>
<dbReference type="Gene3D" id="1.25.40.10">
    <property type="entry name" value="Tetratricopeptide repeat domain"/>
    <property type="match status" value="1"/>
</dbReference>
<organism evidence="2 3">
    <name type="scientific">Polarella glacialis</name>
    <name type="common">Dinoflagellate</name>
    <dbReference type="NCBI Taxonomy" id="89957"/>
    <lineage>
        <taxon>Eukaryota</taxon>
        <taxon>Sar</taxon>
        <taxon>Alveolata</taxon>
        <taxon>Dinophyceae</taxon>
        <taxon>Suessiales</taxon>
        <taxon>Suessiaceae</taxon>
        <taxon>Polarella</taxon>
    </lineage>
</organism>
<dbReference type="InterPro" id="IPR011990">
    <property type="entry name" value="TPR-like_helical_dom_sf"/>
</dbReference>
<name>A0A813LDQ8_POLGL</name>
<evidence type="ECO:0000313" key="3">
    <source>
        <dbReference type="Proteomes" id="UP000626109"/>
    </source>
</evidence>
<dbReference type="AlphaFoldDB" id="A0A813LDQ8"/>